<gene>
    <name evidence="1" type="ORF">NDU88_006262</name>
</gene>
<dbReference type="EMBL" id="JANPWB010000008">
    <property type="protein sequence ID" value="KAJ1165845.1"/>
    <property type="molecule type" value="Genomic_DNA"/>
</dbReference>
<evidence type="ECO:0000313" key="1">
    <source>
        <dbReference type="EMBL" id="KAJ1165845.1"/>
    </source>
</evidence>
<sequence>MSGILFGKRFNAETLEREKRAACLLQFMFYNGDECRKRARSGDRGARGVPLPANILCWERVNVLVAYSVAGSSRGPRGLRGLGDPAALVLLVVFAPWRPGGAGRSERS</sequence>
<dbReference type="AlphaFoldDB" id="A0AAV7SP42"/>
<organism evidence="1 2">
    <name type="scientific">Pleurodeles waltl</name>
    <name type="common">Iberian ribbed newt</name>
    <dbReference type="NCBI Taxonomy" id="8319"/>
    <lineage>
        <taxon>Eukaryota</taxon>
        <taxon>Metazoa</taxon>
        <taxon>Chordata</taxon>
        <taxon>Craniata</taxon>
        <taxon>Vertebrata</taxon>
        <taxon>Euteleostomi</taxon>
        <taxon>Amphibia</taxon>
        <taxon>Batrachia</taxon>
        <taxon>Caudata</taxon>
        <taxon>Salamandroidea</taxon>
        <taxon>Salamandridae</taxon>
        <taxon>Pleurodelinae</taxon>
        <taxon>Pleurodeles</taxon>
    </lineage>
</organism>
<name>A0AAV7SP42_PLEWA</name>
<comment type="caution">
    <text evidence="1">The sequence shown here is derived from an EMBL/GenBank/DDBJ whole genome shotgun (WGS) entry which is preliminary data.</text>
</comment>
<keyword evidence="2" id="KW-1185">Reference proteome</keyword>
<protein>
    <submittedName>
        <fullName evidence="1">Uncharacterized protein</fullName>
    </submittedName>
</protein>
<reference evidence="1" key="1">
    <citation type="journal article" date="2022" name="bioRxiv">
        <title>Sequencing and chromosome-scale assembly of the giantPleurodeles waltlgenome.</title>
        <authorList>
            <person name="Brown T."/>
            <person name="Elewa A."/>
            <person name="Iarovenko S."/>
            <person name="Subramanian E."/>
            <person name="Araus A.J."/>
            <person name="Petzold A."/>
            <person name="Susuki M."/>
            <person name="Suzuki K.-i.T."/>
            <person name="Hayashi T."/>
            <person name="Toyoda A."/>
            <person name="Oliveira C."/>
            <person name="Osipova E."/>
            <person name="Leigh N.D."/>
            <person name="Simon A."/>
            <person name="Yun M.H."/>
        </authorList>
    </citation>
    <scope>NUCLEOTIDE SEQUENCE</scope>
    <source>
        <strain evidence="1">20211129_DDA</strain>
        <tissue evidence="1">Liver</tissue>
    </source>
</reference>
<accession>A0AAV7SP42</accession>
<proteinExistence type="predicted"/>
<dbReference type="Proteomes" id="UP001066276">
    <property type="component" value="Chromosome 4_2"/>
</dbReference>
<evidence type="ECO:0000313" key="2">
    <source>
        <dbReference type="Proteomes" id="UP001066276"/>
    </source>
</evidence>